<dbReference type="EMBL" id="QGDC01000005">
    <property type="protein sequence ID" value="RCH54790.1"/>
    <property type="molecule type" value="Genomic_DNA"/>
</dbReference>
<dbReference type="GO" id="GO:0052907">
    <property type="term" value="F:23S rRNA (adenine(1618)-N(6))-methyltransferase activity"/>
    <property type="evidence" value="ECO:0007669"/>
    <property type="project" value="UniProtKB-EC"/>
</dbReference>
<comment type="subcellular location">
    <subcellularLocation>
        <location evidence="6">Cytoplasm</location>
    </subcellularLocation>
</comment>
<dbReference type="OrthoDB" id="1115728at2"/>
<organism evidence="7 8">
    <name type="scientific">Mucilaginibacter hurinus</name>
    <dbReference type="NCBI Taxonomy" id="2201324"/>
    <lineage>
        <taxon>Bacteria</taxon>
        <taxon>Pseudomonadati</taxon>
        <taxon>Bacteroidota</taxon>
        <taxon>Sphingobacteriia</taxon>
        <taxon>Sphingobacteriales</taxon>
        <taxon>Sphingobacteriaceae</taxon>
        <taxon>Mucilaginibacter</taxon>
    </lineage>
</organism>
<evidence type="ECO:0000256" key="3">
    <source>
        <dbReference type="ARBA" id="ARBA00022603"/>
    </source>
</evidence>
<dbReference type="PANTHER" id="PTHR13393">
    <property type="entry name" value="SAM-DEPENDENT METHYLTRANSFERASE"/>
    <property type="match status" value="1"/>
</dbReference>
<dbReference type="PANTHER" id="PTHR13393:SF0">
    <property type="entry name" value="RNA N6-ADENOSINE-METHYLTRANSFERASE METTL16"/>
    <property type="match status" value="1"/>
</dbReference>
<dbReference type="Pfam" id="PF05971">
    <property type="entry name" value="Methyltransf_10"/>
    <property type="match status" value="1"/>
</dbReference>
<evidence type="ECO:0000256" key="1">
    <source>
        <dbReference type="ARBA" id="ARBA00022490"/>
    </source>
</evidence>
<dbReference type="CDD" id="cd02440">
    <property type="entry name" value="AdoMet_MTases"/>
    <property type="match status" value="1"/>
</dbReference>
<dbReference type="InterPro" id="IPR010286">
    <property type="entry name" value="METTL16/RlmF"/>
</dbReference>
<keyword evidence="4 6" id="KW-0808">Transferase</keyword>
<proteinExistence type="inferred from homology"/>
<dbReference type="Gene3D" id="3.40.50.150">
    <property type="entry name" value="Vaccinia Virus protein VP39"/>
    <property type="match status" value="1"/>
</dbReference>
<reference evidence="7 8" key="1">
    <citation type="submission" date="2018-05" db="EMBL/GenBank/DDBJ databases">
        <title>Mucilaginibacter hurinus sp. nov., isolated from briquette warehouse soil.</title>
        <authorList>
            <person name="Choi L."/>
        </authorList>
    </citation>
    <scope>NUCLEOTIDE SEQUENCE [LARGE SCALE GENOMIC DNA]</scope>
    <source>
        <strain evidence="7 8">ZR32</strain>
    </source>
</reference>
<comment type="function">
    <text evidence="6">Specifically methylates the adenine in position 1618 of 23S rRNA.</text>
</comment>
<dbReference type="GO" id="GO:0070475">
    <property type="term" value="P:rRNA base methylation"/>
    <property type="evidence" value="ECO:0007669"/>
    <property type="project" value="TreeGrafter"/>
</dbReference>
<evidence type="ECO:0000256" key="5">
    <source>
        <dbReference type="ARBA" id="ARBA00022691"/>
    </source>
</evidence>
<evidence type="ECO:0000313" key="7">
    <source>
        <dbReference type="EMBL" id="RCH54790.1"/>
    </source>
</evidence>
<dbReference type="AlphaFoldDB" id="A0A367GNA0"/>
<comment type="similarity">
    <text evidence="6">Belongs to the methyltransferase superfamily. METTL16/RlmF family.</text>
</comment>
<keyword evidence="2 6" id="KW-0698">rRNA processing</keyword>
<evidence type="ECO:0000256" key="4">
    <source>
        <dbReference type="ARBA" id="ARBA00022679"/>
    </source>
</evidence>
<comment type="catalytic activity">
    <reaction evidence="6">
        <text>adenosine(1618) in 23S rRNA + S-adenosyl-L-methionine = N(6)-methyladenosine(1618) in 23S rRNA + S-adenosyl-L-homocysteine + H(+)</text>
        <dbReference type="Rhea" id="RHEA:16497"/>
        <dbReference type="Rhea" id="RHEA-COMP:10229"/>
        <dbReference type="Rhea" id="RHEA-COMP:10231"/>
        <dbReference type="ChEBI" id="CHEBI:15378"/>
        <dbReference type="ChEBI" id="CHEBI:57856"/>
        <dbReference type="ChEBI" id="CHEBI:59789"/>
        <dbReference type="ChEBI" id="CHEBI:74411"/>
        <dbReference type="ChEBI" id="CHEBI:74449"/>
        <dbReference type="EC" id="2.1.1.181"/>
    </reaction>
</comment>
<dbReference type="PIRSF" id="PIRSF029038">
    <property type="entry name" value="Mtase_YbiN_prd"/>
    <property type="match status" value="1"/>
</dbReference>
<keyword evidence="5 6" id="KW-0949">S-adenosyl-L-methionine</keyword>
<dbReference type="SUPFAM" id="SSF53335">
    <property type="entry name" value="S-adenosyl-L-methionine-dependent methyltransferases"/>
    <property type="match status" value="1"/>
</dbReference>
<sequence>MSEKNQQPLIEKSNLHPRNAHRYGYDFKQLIKTTPALKPFVKLSEHGVLSINFSDAEAVKMLNKALLQQHYGISGWDIPDGYLCPPVPGRADYIHYIADLLAGDNSGKMPPGRKIKILDIGMGANCIYPVIGNSTYGWQFVGTDIDPIAIRSAKDILAANKQTKSQILLRQQTNKHNVFKGIVLKDEGFDATICNPPFHASTLEAQLASVNKWNKLGADGKQRSALNFGGQKKELWYPGGEAAFIRLMVEQSVLVAKQCLWFTTLVSKKDTLPGVYKAIKKAGAAEVRTINMSQGQKVSRMVAWTFFSEAERTEWAATWWK</sequence>
<dbReference type="InterPro" id="IPR016909">
    <property type="entry name" value="rRNA_lsu_MeTfrase_F"/>
</dbReference>
<keyword evidence="8" id="KW-1185">Reference proteome</keyword>
<evidence type="ECO:0000256" key="2">
    <source>
        <dbReference type="ARBA" id="ARBA00022552"/>
    </source>
</evidence>
<comment type="caution">
    <text evidence="7">The sequence shown here is derived from an EMBL/GenBank/DDBJ whole genome shotgun (WGS) entry which is preliminary data.</text>
</comment>
<evidence type="ECO:0000313" key="8">
    <source>
        <dbReference type="Proteomes" id="UP000253209"/>
    </source>
</evidence>
<protein>
    <recommendedName>
        <fullName evidence="6">Ribosomal RNA large subunit methyltransferase F</fullName>
        <ecNumber evidence="6">2.1.1.181</ecNumber>
    </recommendedName>
    <alternativeName>
        <fullName evidence="6">23S rRNA mA1618 methyltransferase</fullName>
    </alternativeName>
    <alternativeName>
        <fullName evidence="6">rRNA adenine N-6-methyltransferase</fullName>
    </alternativeName>
</protein>
<keyword evidence="3 6" id="KW-0489">Methyltransferase</keyword>
<dbReference type="EC" id="2.1.1.181" evidence="6"/>
<dbReference type="InterPro" id="IPR029063">
    <property type="entry name" value="SAM-dependent_MTases_sf"/>
</dbReference>
<accession>A0A367GNA0</accession>
<gene>
    <name evidence="6" type="primary">rlmF</name>
    <name evidence="7" type="ORF">DJ568_09915</name>
</gene>
<keyword evidence="1 6" id="KW-0963">Cytoplasm</keyword>
<name>A0A367GNA0_9SPHI</name>
<dbReference type="NCBIfam" id="NF008725">
    <property type="entry name" value="PRK11727.1"/>
    <property type="match status" value="1"/>
</dbReference>
<evidence type="ECO:0000256" key="6">
    <source>
        <dbReference type="HAMAP-Rule" id="MF_01848"/>
    </source>
</evidence>
<dbReference type="HAMAP" id="MF_01848">
    <property type="entry name" value="23SrRNA_methyltr_F"/>
    <property type="match status" value="1"/>
</dbReference>
<dbReference type="Proteomes" id="UP000253209">
    <property type="component" value="Unassembled WGS sequence"/>
</dbReference>
<dbReference type="RefSeq" id="WP_114005116.1">
    <property type="nucleotide sequence ID" value="NZ_QGDC01000005.1"/>
</dbReference>
<dbReference type="GO" id="GO:0005737">
    <property type="term" value="C:cytoplasm"/>
    <property type="evidence" value="ECO:0007669"/>
    <property type="project" value="UniProtKB-SubCell"/>
</dbReference>